<dbReference type="AlphaFoldDB" id="A0A9X3F5I8"/>
<dbReference type="EMBL" id="JAPNKE010000002">
    <property type="protein sequence ID" value="MCY1011988.1"/>
    <property type="molecule type" value="Genomic_DNA"/>
</dbReference>
<dbReference type="RefSeq" id="WP_267775310.1">
    <property type="nucleotide sequence ID" value="NZ_JAPNKE010000002.1"/>
</dbReference>
<gene>
    <name evidence="2" type="ORF">OV079_41885</name>
</gene>
<protein>
    <submittedName>
        <fullName evidence="2">4-vinyl reductase</fullName>
    </submittedName>
</protein>
<reference evidence="2" key="1">
    <citation type="submission" date="2022-11" db="EMBL/GenBank/DDBJ databases">
        <title>Minimal conservation of predation-associated metabolite biosynthetic gene clusters underscores biosynthetic potential of Myxococcota including descriptions for ten novel species: Archangium lansinium sp. nov., Myxococcus landrumus sp. nov., Nannocystis bai.</title>
        <authorList>
            <person name="Ahearne A."/>
            <person name="Stevens C."/>
            <person name="Phillips K."/>
        </authorList>
    </citation>
    <scope>NUCLEOTIDE SEQUENCE</scope>
    <source>
        <strain evidence="2">Na p29</strain>
    </source>
</reference>
<evidence type="ECO:0000313" key="2">
    <source>
        <dbReference type="EMBL" id="MCY1011988.1"/>
    </source>
</evidence>
<keyword evidence="3" id="KW-1185">Reference proteome</keyword>
<evidence type="ECO:0000313" key="3">
    <source>
        <dbReference type="Proteomes" id="UP001150924"/>
    </source>
</evidence>
<dbReference type="SUPFAM" id="SSF111126">
    <property type="entry name" value="Ligand-binding domain in the NO signalling and Golgi transport"/>
    <property type="match status" value="2"/>
</dbReference>
<dbReference type="Proteomes" id="UP001150924">
    <property type="component" value="Unassembled WGS sequence"/>
</dbReference>
<organism evidence="2 3">
    <name type="scientific">Nannocystis pusilla</name>
    <dbReference type="NCBI Taxonomy" id="889268"/>
    <lineage>
        <taxon>Bacteria</taxon>
        <taxon>Pseudomonadati</taxon>
        <taxon>Myxococcota</taxon>
        <taxon>Polyangia</taxon>
        <taxon>Nannocystales</taxon>
        <taxon>Nannocystaceae</taxon>
        <taxon>Nannocystis</taxon>
    </lineage>
</organism>
<name>A0A9X3F5I8_9BACT</name>
<comment type="caution">
    <text evidence="2">The sequence shown here is derived from an EMBL/GenBank/DDBJ whole genome shotgun (WGS) entry which is preliminary data.</text>
</comment>
<dbReference type="Gene3D" id="3.30.1380.20">
    <property type="entry name" value="Trafficking protein particle complex subunit 3"/>
    <property type="match status" value="2"/>
</dbReference>
<dbReference type="Pfam" id="PF02830">
    <property type="entry name" value="V4R"/>
    <property type="match status" value="1"/>
</dbReference>
<sequence length="426" mass="46330">MPAWYEGACRRDSAAPAHTWHTAGKGTYVYGDLFLAERLVLRYDAASGRRVIAGKDVLLHCHHYNARLQRTVESADLVDGKQLIVGAAECVFAEHVEQALRAGDSTAVRWAVAERLYAHLGFGRLDLSRVAEGVVVATASHFVEGWFAGLGRPERMVCSFAEGYLQGAVHAVTGERVYVREVECMAQGAPMCRFAVERGRTEPLALNTKRPLVFRPRERGEWLRSPAIDEQAIIDALVAMPVAGGDDGLIPAFGVYLACMPADFYNRVCIGFLAEMRRVGRGATAERLLAAEAEYCALNTYRGVMSSPEWEGLVTPMVRGPDDPLFAAMTFCNALGFGQWHIAGLEPGQRMIVESVNGYEALGALAYLGSTSTPHCHGHKGAAAGIFALIYGSGPLSERFGTFHTVEETCIACGDPVCRFRVERLG</sequence>
<dbReference type="PANTHER" id="PTHR35090">
    <property type="entry name" value="DNA-DIRECTED RNA POLYMERASE SUBUNIT I"/>
    <property type="match status" value="1"/>
</dbReference>
<dbReference type="SMART" id="SM00989">
    <property type="entry name" value="V4R"/>
    <property type="match status" value="2"/>
</dbReference>
<feature type="domain" description="4-vinyl reductase 4VR" evidence="1">
    <location>
        <begin position="138"/>
        <end position="198"/>
    </location>
</feature>
<dbReference type="InterPro" id="IPR004096">
    <property type="entry name" value="V4R"/>
</dbReference>
<dbReference type="PANTHER" id="PTHR35090:SF1">
    <property type="entry name" value="SLR0144 PROTEIN"/>
    <property type="match status" value="1"/>
</dbReference>
<proteinExistence type="predicted"/>
<evidence type="ECO:0000259" key="1">
    <source>
        <dbReference type="SMART" id="SM00989"/>
    </source>
</evidence>
<feature type="domain" description="4-vinyl reductase 4VR" evidence="1">
    <location>
        <begin position="354"/>
        <end position="424"/>
    </location>
</feature>
<accession>A0A9X3F5I8</accession>
<dbReference type="InterPro" id="IPR024096">
    <property type="entry name" value="NO_sig/Golgi_transp_ligand-bd"/>
</dbReference>